<evidence type="ECO:0000313" key="9">
    <source>
        <dbReference type="Proteomes" id="UP000494206"/>
    </source>
</evidence>
<dbReference type="GO" id="GO:0005789">
    <property type="term" value="C:endoplasmic reticulum membrane"/>
    <property type="evidence" value="ECO:0007669"/>
    <property type="project" value="TreeGrafter"/>
</dbReference>
<evidence type="ECO:0000256" key="3">
    <source>
        <dbReference type="ARBA" id="ARBA00022989"/>
    </source>
</evidence>
<keyword evidence="4 6" id="KW-0472">Membrane</keyword>
<evidence type="ECO:0000256" key="6">
    <source>
        <dbReference type="SAM" id="Phobius"/>
    </source>
</evidence>
<feature type="transmembrane region" description="Helical" evidence="6">
    <location>
        <begin position="28"/>
        <end position="45"/>
    </location>
</feature>
<feature type="compositionally biased region" description="Basic and acidic residues" evidence="5">
    <location>
        <begin position="1541"/>
        <end position="1558"/>
    </location>
</feature>
<feature type="compositionally biased region" description="Acidic residues" evidence="5">
    <location>
        <begin position="1174"/>
        <end position="1196"/>
    </location>
</feature>
<organism evidence="8 9">
    <name type="scientific">Caenorhabditis bovis</name>
    <dbReference type="NCBI Taxonomy" id="2654633"/>
    <lineage>
        <taxon>Eukaryota</taxon>
        <taxon>Metazoa</taxon>
        <taxon>Ecdysozoa</taxon>
        <taxon>Nematoda</taxon>
        <taxon>Chromadorea</taxon>
        <taxon>Rhabditida</taxon>
        <taxon>Rhabditina</taxon>
        <taxon>Rhabditomorpha</taxon>
        <taxon>Rhabditoidea</taxon>
        <taxon>Rhabditidae</taxon>
        <taxon>Peloderinae</taxon>
        <taxon>Caenorhabditis</taxon>
    </lineage>
</organism>
<dbReference type="OrthoDB" id="3639251at2759"/>
<feature type="compositionally biased region" description="Basic and acidic residues" evidence="5">
    <location>
        <begin position="1301"/>
        <end position="1321"/>
    </location>
</feature>
<feature type="transmembrane region" description="Helical" evidence="6">
    <location>
        <begin position="112"/>
        <end position="130"/>
    </location>
</feature>
<dbReference type="EMBL" id="CADEPM010000005">
    <property type="protein sequence ID" value="CAB3406137.1"/>
    <property type="molecule type" value="Genomic_DNA"/>
</dbReference>
<dbReference type="SUPFAM" id="SSF103473">
    <property type="entry name" value="MFS general substrate transporter"/>
    <property type="match status" value="1"/>
</dbReference>
<feature type="transmembrane region" description="Helical" evidence="6">
    <location>
        <begin position="178"/>
        <end position="199"/>
    </location>
</feature>
<protein>
    <recommendedName>
        <fullName evidence="7">Major facilitator superfamily (MFS) profile domain-containing protein</fullName>
    </recommendedName>
</protein>
<reference evidence="8 9" key="1">
    <citation type="submission" date="2020-04" db="EMBL/GenBank/DDBJ databases">
        <authorList>
            <person name="Laetsch R D."/>
            <person name="Stevens L."/>
            <person name="Kumar S."/>
            <person name="Blaxter L. M."/>
        </authorList>
    </citation>
    <scope>NUCLEOTIDE SEQUENCE [LARGE SCALE GENOMIC DNA]</scope>
</reference>
<dbReference type="GO" id="GO:0022857">
    <property type="term" value="F:transmembrane transporter activity"/>
    <property type="evidence" value="ECO:0007669"/>
    <property type="project" value="InterPro"/>
</dbReference>
<feature type="compositionally biased region" description="Polar residues" evidence="5">
    <location>
        <begin position="1472"/>
        <end position="1481"/>
    </location>
</feature>
<evidence type="ECO:0000256" key="2">
    <source>
        <dbReference type="ARBA" id="ARBA00022692"/>
    </source>
</evidence>
<dbReference type="Pfam" id="PF07690">
    <property type="entry name" value="MFS_1"/>
    <property type="match status" value="1"/>
</dbReference>
<dbReference type="Proteomes" id="UP000494206">
    <property type="component" value="Unassembled WGS sequence"/>
</dbReference>
<dbReference type="InterPro" id="IPR056242">
    <property type="entry name" value="PIN_TASOR"/>
</dbReference>
<evidence type="ECO:0000313" key="8">
    <source>
        <dbReference type="EMBL" id="CAB3406137.1"/>
    </source>
</evidence>
<keyword evidence="9" id="KW-1185">Reference proteome</keyword>
<dbReference type="PANTHER" id="PTHR43184">
    <property type="entry name" value="MAJOR FACILITATOR SUPERFAMILY TRANSPORTER 16, ISOFORM B"/>
    <property type="match status" value="1"/>
</dbReference>
<proteinExistence type="predicted"/>
<feature type="domain" description="Major facilitator superfamily (MFS) profile" evidence="7">
    <location>
        <begin position="31"/>
        <end position="461"/>
    </location>
</feature>
<evidence type="ECO:0000256" key="5">
    <source>
        <dbReference type="SAM" id="MobiDB-lite"/>
    </source>
</evidence>
<feature type="region of interest" description="Disordered" evidence="5">
    <location>
        <begin position="1644"/>
        <end position="1666"/>
    </location>
</feature>
<feature type="transmembrane region" description="Helical" evidence="6">
    <location>
        <begin position="205"/>
        <end position="223"/>
    </location>
</feature>
<feature type="compositionally biased region" description="Basic and acidic residues" evidence="5">
    <location>
        <begin position="1250"/>
        <end position="1287"/>
    </location>
</feature>
<accession>A0A8S1EXI6</accession>
<feature type="region of interest" description="Disordered" evidence="5">
    <location>
        <begin position="1462"/>
        <end position="1604"/>
    </location>
</feature>
<feature type="region of interest" description="Disordered" evidence="5">
    <location>
        <begin position="1384"/>
        <end position="1427"/>
    </location>
</feature>
<feature type="transmembrane region" description="Helical" evidence="6">
    <location>
        <begin position="360"/>
        <end position="381"/>
    </location>
</feature>
<name>A0A8S1EXI6_9PELO</name>
<feature type="compositionally biased region" description="Polar residues" evidence="5">
    <location>
        <begin position="1574"/>
        <end position="1584"/>
    </location>
</feature>
<feature type="compositionally biased region" description="Basic and acidic residues" evidence="5">
    <location>
        <begin position="1400"/>
        <end position="1410"/>
    </location>
</feature>
<dbReference type="PANTHER" id="PTHR43184:SF12">
    <property type="entry name" value="SUGAR PHOSPHATE EXCHANGER 3"/>
    <property type="match status" value="1"/>
</dbReference>
<comment type="subcellular location">
    <subcellularLocation>
        <location evidence="1">Membrane</location>
        <topology evidence="1">Multi-pass membrane protein</topology>
    </subcellularLocation>
</comment>
<keyword evidence="3 6" id="KW-1133">Transmembrane helix</keyword>
<feature type="transmembrane region" description="Helical" evidence="6">
    <location>
        <begin position="336"/>
        <end position="354"/>
    </location>
</feature>
<keyword evidence="2 6" id="KW-0812">Transmembrane</keyword>
<evidence type="ECO:0000259" key="7">
    <source>
        <dbReference type="PROSITE" id="PS50850"/>
    </source>
</evidence>
<feature type="transmembrane region" description="Helical" evidence="6">
    <location>
        <begin position="81"/>
        <end position="100"/>
    </location>
</feature>
<feature type="transmembrane region" description="Helical" evidence="6">
    <location>
        <begin position="136"/>
        <end position="157"/>
    </location>
</feature>
<feature type="transmembrane region" description="Helical" evidence="6">
    <location>
        <begin position="312"/>
        <end position="329"/>
    </location>
</feature>
<dbReference type="InterPro" id="IPR036259">
    <property type="entry name" value="MFS_trans_sf"/>
</dbReference>
<dbReference type="Pfam" id="PF24630">
    <property type="entry name" value="PIN_TASOR"/>
    <property type="match status" value="1"/>
</dbReference>
<dbReference type="InterPro" id="IPR011701">
    <property type="entry name" value="MFS"/>
</dbReference>
<sequence>MPRVRLRSDVNAESWISRMSRQKWTKHHFYVFVHTFMSYAMLHATRKTLSTVKPSLIETWTRNSSTPHGPLFPTKQSAAEFLGGLDTGFMVAYAVGLFVSGILGDIYNPRRMLAIGMWLSSITVLNFGFVTEEFHFYSPAVYATLWIANGLIQSIAWPVEISIMGNWFGHNARGAVMGAWSSCASVGNIIGTMITSHFLYMGYQFPFLITCSILFLYGILVFMQLPSAPWEVGAQEIQSTNLENNIDDDDDEPTERPPPIGFFKAWLLPGVIAYSLAYACLKLVNYGFFFWLPYYLHSGLHWPEEYADSLSTWYDVGGIIAAILAGAFSDKMRSRTPVVFVMLILSTFALYIYAHSPPTYNWNAFLLAIAGFFVGGPANMISSSITADLGKCEQLCGNSEALSTVTGIIDGTGSIGAALGQWFIPSIQLWFGWNAIFYCFIIMMLCTASCLAPVLWKERKEQIHIHDREQDALLRGSDTSDDDNEDDMNSANMASFVIPKKKKKKVEVETEKEVVAPPKGQFKNTKAIDDEAKNLFKRFQTYFVDKEFARHLKCEEYRTIKNPYLEWKFDEFKKYLKSIGQSDQETLGFRESTGVEEEEFIAKNGLRVGSTKIGDIGDPEYGVYVYKSPETVNSSLFYFEKMKIRVMMFRTLRGKPYMVGIGSGEMEPQSGHVCHEATATENERGMNKRKLDHALAATYHYEFKPDGMSTYKFPAGVLPVAVIVFSLEPNSRVKSPLVSLKYPCFELHQVPLDEPILFKNSAFNNIPINFYSPLRFAEVPNGLFSIEFPQNPFFPIRKLDTIDEINVLRNEKFGSLITSLEVYLPRNEKSREKFASYSVIKPAKTEDSRFKQLIKSMRLQGAFIMGMDYLETMHIMFPSGEVATSLGIPYKDDVLHVVSIANYNLFIVDFDISAHADMGGKYAQQNFTSDVELRVDDWFEEAHEDYFSEKEKLASSDEFVLNVLNQQNSPTNDSLKYFVPLPPAGKSILYKGPIIDDSCNQLEDVANGRKPKRRPEFRVRWAANVVDNDNKQKNVKLLEKEKEERRPMSDSEREHMIEGNNIFKMALAATTSQTPSTSTGMPSPPLSNGMKYDYSPLNIGSRPSFEFPKLKPHPGSSGEHQNQKSFSVIRSLPLPPTARISTVNENSEFANAYNVESSISTPKIDETSQGDKIYDDDIPTFPQESDDEQENMEIDESEKSEKTPAEPEPQPQPVRPEENDILNFCLSSSRPTESSSSESLLNVLNLRPSTSKDRDFRPKDRDDRREKSERRDRDDRFDRRDRDDRRDRSRRFRSKSRSRSRSRERDREKERERARDKDERIVGPPRLVEIPVPANSQDLKKKMIENQLQEKLRKNGKDIDNKLEIHQPRALPNIVQASSFQPRVNFFNSTPGPPNPIRKPSNEIREKTPDDFESPASPPPNMVTISAPAPPIEEVHEIEEPDELRHSFVPATILPKAPVLVPTDGLDGWETKFNSQNTQQMEGGEASVKQSPPKRKPRKPFDHDSANSAVSSLKQADDCWMNAINKKTTAGKRVDEEEEGEIKSDEEGDGHGSKKNKNDIQIIEEDDDIKIIESVSTSNDVPNISQDRDDRKQRKSRFDAPPAVASQPVAGSVFFRNLAGPSSSQTARPTASYNPALQSKQFFLRPPFGAPPAQPPRISNSRFGGPPIPPPYGMRTTFPTLGMPSASSQVKQIKLIVMVDSMMFNRAIMAPELFKALADSLRALIVQGNIIKMLVHKHINDAMERGNETQVIYRNIIICHFNCLINIMPEHLCDMNSIRSVKDTLRCLTTCSRQYPDYELIYLSNFCPKPEVSRSLLEIGVHVQKLDALMDYIRRLQ</sequence>
<feature type="compositionally biased region" description="Basic and acidic residues" evidence="5">
    <location>
        <begin position="1586"/>
        <end position="1598"/>
    </location>
</feature>
<feature type="compositionally biased region" description="Low complexity" evidence="5">
    <location>
        <begin position="1226"/>
        <end position="1247"/>
    </location>
</feature>
<feature type="region of interest" description="Disordered" evidence="5">
    <location>
        <begin position="1160"/>
        <end position="1340"/>
    </location>
</feature>
<feature type="compositionally biased region" description="Basic residues" evidence="5">
    <location>
        <begin position="1288"/>
        <end position="1300"/>
    </location>
</feature>
<dbReference type="InterPro" id="IPR020846">
    <property type="entry name" value="MFS_dom"/>
</dbReference>
<dbReference type="CDD" id="cd17342">
    <property type="entry name" value="MFS_SLC37A3"/>
    <property type="match status" value="1"/>
</dbReference>
<gene>
    <name evidence="8" type="ORF">CBOVIS_LOCUS8250</name>
</gene>
<dbReference type="PROSITE" id="PS50850">
    <property type="entry name" value="MFS"/>
    <property type="match status" value="1"/>
</dbReference>
<comment type="caution">
    <text evidence="8">The sequence shown here is derived from an EMBL/GenBank/DDBJ whole genome shotgun (WGS) entry which is preliminary data.</text>
</comment>
<dbReference type="Gene3D" id="1.20.1250.20">
    <property type="entry name" value="MFS general substrate transporter like domains"/>
    <property type="match status" value="2"/>
</dbReference>
<evidence type="ECO:0000256" key="1">
    <source>
        <dbReference type="ARBA" id="ARBA00004141"/>
    </source>
</evidence>
<feature type="region of interest" description="Disordered" evidence="5">
    <location>
        <begin position="1103"/>
        <end position="1124"/>
    </location>
</feature>
<evidence type="ECO:0000256" key="4">
    <source>
        <dbReference type="ARBA" id="ARBA00023136"/>
    </source>
</evidence>
<feature type="transmembrane region" description="Helical" evidence="6">
    <location>
        <begin position="435"/>
        <end position="456"/>
    </location>
</feature>
<feature type="transmembrane region" description="Helical" evidence="6">
    <location>
        <begin position="266"/>
        <end position="292"/>
    </location>
</feature>